<dbReference type="Gene3D" id="1.10.287.130">
    <property type="match status" value="1"/>
</dbReference>
<keyword evidence="6 10" id="KW-0418">Kinase</keyword>
<evidence type="ECO:0000256" key="5">
    <source>
        <dbReference type="ARBA" id="ARBA00022741"/>
    </source>
</evidence>
<keyword evidence="3" id="KW-0597">Phosphoprotein</keyword>
<dbReference type="InterPro" id="IPR005467">
    <property type="entry name" value="His_kinase_dom"/>
</dbReference>
<evidence type="ECO:0000259" key="9">
    <source>
        <dbReference type="PROSITE" id="PS50109"/>
    </source>
</evidence>
<evidence type="ECO:0000256" key="4">
    <source>
        <dbReference type="ARBA" id="ARBA00022679"/>
    </source>
</evidence>
<dbReference type="GO" id="GO:0005524">
    <property type="term" value="F:ATP binding"/>
    <property type="evidence" value="ECO:0007669"/>
    <property type="project" value="UniProtKB-KW"/>
</dbReference>
<dbReference type="PANTHER" id="PTHR43065:SF10">
    <property type="entry name" value="PEROXIDE STRESS-ACTIVATED HISTIDINE KINASE MAK3"/>
    <property type="match status" value="1"/>
</dbReference>
<dbReference type="SMART" id="SM00388">
    <property type="entry name" value="HisKA"/>
    <property type="match status" value="1"/>
</dbReference>
<keyword evidence="4" id="KW-0808">Transferase</keyword>
<dbReference type="RefSeq" id="WP_121923750.1">
    <property type="nucleotide sequence ID" value="NZ_REFO01000017.1"/>
</dbReference>
<evidence type="ECO:0000256" key="3">
    <source>
        <dbReference type="ARBA" id="ARBA00022553"/>
    </source>
</evidence>
<dbReference type="InterPro" id="IPR003661">
    <property type="entry name" value="HisK_dim/P_dom"/>
</dbReference>
<dbReference type="InterPro" id="IPR036097">
    <property type="entry name" value="HisK_dim/P_sf"/>
</dbReference>
<dbReference type="InterPro" id="IPR036890">
    <property type="entry name" value="HATPase_C_sf"/>
</dbReference>
<proteinExistence type="predicted"/>
<dbReference type="EC" id="2.7.13.3" evidence="2"/>
<comment type="catalytic activity">
    <reaction evidence="1">
        <text>ATP + protein L-histidine = ADP + protein N-phospho-L-histidine.</text>
        <dbReference type="EC" id="2.7.13.3"/>
    </reaction>
</comment>
<dbReference type="Pfam" id="PF00512">
    <property type="entry name" value="HisKA"/>
    <property type="match status" value="1"/>
</dbReference>
<evidence type="ECO:0000256" key="6">
    <source>
        <dbReference type="ARBA" id="ARBA00022777"/>
    </source>
</evidence>
<dbReference type="InterPro" id="IPR004358">
    <property type="entry name" value="Sig_transdc_His_kin-like_C"/>
</dbReference>
<dbReference type="PANTHER" id="PTHR43065">
    <property type="entry name" value="SENSOR HISTIDINE KINASE"/>
    <property type="match status" value="1"/>
</dbReference>
<evidence type="ECO:0000313" key="10">
    <source>
        <dbReference type="EMBL" id="RMA92502.1"/>
    </source>
</evidence>
<dbReference type="GO" id="GO:0000155">
    <property type="term" value="F:phosphorelay sensor kinase activity"/>
    <property type="evidence" value="ECO:0007669"/>
    <property type="project" value="InterPro"/>
</dbReference>
<dbReference type="Gene3D" id="3.30.565.10">
    <property type="entry name" value="Histidine kinase-like ATPase, C-terminal domain"/>
    <property type="match status" value="1"/>
</dbReference>
<accession>A0A3M0BN12</accession>
<evidence type="ECO:0000256" key="7">
    <source>
        <dbReference type="ARBA" id="ARBA00022840"/>
    </source>
</evidence>
<keyword evidence="11" id="KW-1185">Reference proteome</keyword>
<dbReference type="InterPro" id="IPR003594">
    <property type="entry name" value="HATPase_dom"/>
</dbReference>
<evidence type="ECO:0000313" key="11">
    <source>
        <dbReference type="Proteomes" id="UP000280842"/>
    </source>
</evidence>
<name>A0A3M0BN12_9AQUI</name>
<dbReference type="Proteomes" id="UP000280842">
    <property type="component" value="Unassembled WGS sequence"/>
</dbReference>
<dbReference type="EMBL" id="REFO01000017">
    <property type="protein sequence ID" value="RMA92502.1"/>
    <property type="molecule type" value="Genomic_DNA"/>
</dbReference>
<evidence type="ECO:0000256" key="2">
    <source>
        <dbReference type="ARBA" id="ARBA00012438"/>
    </source>
</evidence>
<organism evidence="10 11">
    <name type="scientific">Hydrogenothermus marinus</name>
    <dbReference type="NCBI Taxonomy" id="133270"/>
    <lineage>
        <taxon>Bacteria</taxon>
        <taxon>Pseudomonadati</taxon>
        <taxon>Aquificota</taxon>
        <taxon>Aquificia</taxon>
        <taxon>Aquificales</taxon>
        <taxon>Hydrogenothermaceae</taxon>
        <taxon>Hydrogenothermus</taxon>
    </lineage>
</organism>
<dbReference type="PRINTS" id="PR00344">
    <property type="entry name" value="BCTRLSENSOR"/>
</dbReference>
<keyword evidence="8" id="KW-0902">Two-component regulatory system</keyword>
<dbReference type="SUPFAM" id="SSF55874">
    <property type="entry name" value="ATPase domain of HSP90 chaperone/DNA topoisomerase II/histidine kinase"/>
    <property type="match status" value="1"/>
</dbReference>
<dbReference type="OrthoDB" id="9784397at2"/>
<dbReference type="SMART" id="SM00387">
    <property type="entry name" value="HATPase_c"/>
    <property type="match status" value="1"/>
</dbReference>
<protein>
    <recommendedName>
        <fullName evidence="2">histidine kinase</fullName>
        <ecNumber evidence="2">2.7.13.3</ecNumber>
    </recommendedName>
</protein>
<dbReference type="AlphaFoldDB" id="A0A3M0BN12"/>
<dbReference type="CDD" id="cd00082">
    <property type="entry name" value="HisKA"/>
    <property type="match status" value="1"/>
</dbReference>
<comment type="caution">
    <text evidence="10">The sequence shown here is derived from an EMBL/GenBank/DDBJ whole genome shotgun (WGS) entry which is preliminary data.</text>
</comment>
<gene>
    <name evidence="10" type="ORF">CLV39_1658</name>
</gene>
<dbReference type="PROSITE" id="PS50109">
    <property type="entry name" value="HIS_KIN"/>
    <property type="match status" value="1"/>
</dbReference>
<keyword evidence="5" id="KW-0547">Nucleotide-binding</keyword>
<feature type="domain" description="Histidine kinase" evidence="9">
    <location>
        <begin position="119"/>
        <end position="324"/>
    </location>
</feature>
<keyword evidence="7" id="KW-0067">ATP-binding</keyword>
<dbReference type="Pfam" id="PF02518">
    <property type="entry name" value="HATPase_c"/>
    <property type="match status" value="1"/>
</dbReference>
<sequence length="325" mass="37302">MVDYKDILESIEFPVVVISKDKKIHYINSSAKELKIFLGFPKFFELITYPLSLKLVKEGFSVKGILKEINNSKYMLDISTISGTDLKTILIKDVTRFLELEEKIKREGSIVTVSKLLYEIFHEMKGPVGGIKAFAQLLKEDPLDKELIDDILEQTDRLENIINEITFLSKDLILNKKPINIHQIIRKTVNLFRKQYKDIEFKEIFDPSLPNIAVDKELLVRVLTNIIRNAIEAINFKGWVEIRTGISWDKVYSPKGDKISIQIKDSGKGVPKELEDKLFYPLISTKKNGMGLGLSISYKIIKQHNGILKYIGNSTFEILLPIKDK</sequence>
<evidence type="ECO:0000256" key="8">
    <source>
        <dbReference type="ARBA" id="ARBA00023012"/>
    </source>
</evidence>
<evidence type="ECO:0000256" key="1">
    <source>
        <dbReference type="ARBA" id="ARBA00000085"/>
    </source>
</evidence>
<dbReference type="SUPFAM" id="SSF47384">
    <property type="entry name" value="Homodimeric domain of signal transducing histidine kinase"/>
    <property type="match status" value="1"/>
</dbReference>
<reference evidence="10 11" key="1">
    <citation type="submission" date="2018-10" db="EMBL/GenBank/DDBJ databases">
        <title>Genomic Encyclopedia of Archaeal and Bacterial Type Strains, Phase II (KMG-II): from individual species to whole genera.</title>
        <authorList>
            <person name="Goeker M."/>
        </authorList>
    </citation>
    <scope>NUCLEOTIDE SEQUENCE [LARGE SCALE GENOMIC DNA]</scope>
    <source>
        <strain evidence="10 11">VM1</strain>
    </source>
</reference>